<feature type="domain" description="PA14" evidence="3">
    <location>
        <begin position="226"/>
        <end position="378"/>
    </location>
</feature>
<dbReference type="Gene3D" id="2.60.40.1180">
    <property type="entry name" value="Golgi alpha-mannosidase II"/>
    <property type="match status" value="2"/>
</dbReference>
<dbReference type="InterPro" id="IPR013780">
    <property type="entry name" value="Glyco_hydro_b"/>
</dbReference>
<dbReference type="SUPFAM" id="SSF74650">
    <property type="entry name" value="Galactose mutarotase-like"/>
    <property type="match status" value="1"/>
</dbReference>
<dbReference type="PROSITE" id="PS51820">
    <property type="entry name" value="PA14"/>
    <property type="match status" value="1"/>
</dbReference>
<dbReference type="InterPro" id="IPR033403">
    <property type="entry name" value="DUF5110"/>
</dbReference>
<dbReference type="InterPro" id="IPR011013">
    <property type="entry name" value="Gal_mutarotase_sf_dom"/>
</dbReference>
<dbReference type="InterPro" id="IPR017853">
    <property type="entry name" value="GH"/>
</dbReference>
<dbReference type="InterPro" id="IPR000322">
    <property type="entry name" value="Glyco_hydro_31_TIM"/>
</dbReference>
<dbReference type="Gene3D" id="3.20.20.80">
    <property type="entry name" value="Glycosidases"/>
    <property type="match status" value="1"/>
</dbReference>
<proteinExistence type="inferred from homology"/>
<dbReference type="PANTHER" id="PTHR43863">
    <property type="entry name" value="HYDROLASE, PUTATIVE (AFU_ORTHOLOGUE AFUA_1G03140)-RELATED"/>
    <property type="match status" value="1"/>
</dbReference>
<dbReference type="GO" id="GO:0030246">
    <property type="term" value="F:carbohydrate binding"/>
    <property type="evidence" value="ECO:0007669"/>
    <property type="project" value="InterPro"/>
</dbReference>
<dbReference type="CDD" id="cd14752">
    <property type="entry name" value="GH31_N"/>
    <property type="match status" value="2"/>
</dbReference>
<dbReference type="EMBL" id="BPUB01000002">
    <property type="protein sequence ID" value="GJG58911.1"/>
    <property type="molecule type" value="Genomic_DNA"/>
</dbReference>
<dbReference type="Proteomes" id="UP000825483">
    <property type="component" value="Unassembled WGS sequence"/>
</dbReference>
<protein>
    <submittedName>
        <fullName evidence="4">Alpha-xylosidase</fullName>
    </submittedName>
</protein>
<keyword evidence="2" id="KW-0326">Glycosidase</keyword>
<gene>
    <name evidence="4" type="primary">xylS</name>
    <name evidence="4" type="ORF">PRLR5076_17620</name>
</gene>
<keyword evidence="2" id="KW-0378">Hydrolase</keyword>
<evidence type="ECO:0000259" key="3">
    <source>
        <dbReference type="PROSITE" id="PS51820"/>
    </source>
</evidence>
<dbReference type="PANTHER" id="PTHR43863:SF2">
    <property type="entry name" value="MALTASE-GLUCOAMYLASE"/>
    <property type="match status" value="1"/>
</dbReference>
<dbReference type="SUPFAM" id="SSF51011">
    <property type="entry name" value="Glycosyl hydrolase domain"/>
    <property type="match status" value="1"/>
</dbReference>
<evidence type="ECO:0000256" key="2">
    <source>
        <dbReference type="RuleBase" id="RU361185"/>
    </source>
</evidence>
<keyword evidence="5" id="KW-1185">Reference proteome</keyword>
<dbReference type="GO" id="GO:0005975">
    <property type="term" value="P:carbohydrate metabolic process"/>
    <property type="evidence" value="ECO:0007669"/>
    <property type="project" value="InterPro"/>
</dbReference>
<dbReference type="Pfam" id="PF21365">
    <property type="entry name" value="Glyco_hydro_31_3rd"/>
    <property type="match status" value="1"/>
</dbReference>
<accession>A0A9R1CWW8</accession>
<sequence length="967" mass="110810">MLALTTQAADYTVTSNTITIPVKSPTATGARLVKLQVVNSKIIRVEATATTSFPQKNSLIILPQPDYNNFKVTENGSSVTVATPDVKAVVDASTGHVCFFDRNGKTLLDEVGGGKGKEFKPYTVPNREIGADSRLTDEQRHGWTWTATFESPDDEAFFGLGQHQSEELNMKGRNEDLFQYNTKIAVPFVLSNKNYGVLWDSYSYCRFGNPNDYLQLNRAFKLYDKDGNPGALTGTYTDRDGNTITRAEDSIYYEFALPDIAARGLTDVGVANLPKGFKLNGAHVTYEGFIEAPEANLYHFLLYYAGYTRVFIDGEEVVPERWRTAWNPNSHKFEYALDKGMRHHLLIDWYPDGDVSYCGLRVATPRSQAEQNRLCIWSEMAKDMDYYFIAGDNLDQVISGYRTLTGKAQVMPRWTLGFWQSRERYKSSEEIESTLKHFRDKHIPVDNIVQDWNYWKLDSWGSHQFEQSRYPNPQVMLDSVHSMHGRFMISVWPKFYCSTDNYKALDANGWIYHQAVKDSIYDWLGFMGSFYDAYSAGARKMFWKQMDENLYSKYHYGIDAWWMDASEPNVRDCTPMWYRKALCGATDLGSATEYFNAYSIVNADAIYNGQRSVNPNQRVFLLTRSGFAGEQCYSTASWSGDIGTRWEDMRAQLTAGLSYSMSGIPFWGMDIGGFCVENRYVKGQQEYDNTGKENADLKEWRELQARWNEFGAFVPLYRTHGQWPLREVWNIAPEDHPAYKAIVYYDKLRYRLMPYLYSMAGAVHFDDYTPMRALVMDFNGDSKVYDIKDQFMFGPALMACPVMKYGERHRSVYLPQQKGWYDLYTNKYYGGGQTIDVDAPYDRIPVFVPEGSILLFGPEMEWSDEKPADPITVYVYAGKDGSFTLYEDENTNYNYEKGLYSTITFKYDDASHSLTIGQRQGHFSGMLKNRKFNIVLRTPQTVDATLNPDSAKGKTVAYKGKKLVVKL</sequence>
<organism evidence="4 5">
    <name type="scientific">Prevotella lacticifex</name>
    <dbReference type="NCBI Taxonomy" id="2854755"/>
    <lineage>
        <taxon>Bacteria</taxon>
        <taxon>Pseudomonadati</taxon>
        <taxon>Bacteroidota</taxon>
        <taxon>Bacteroidia</taxon>
        <taxon>Bacteroidales</taxon>
        <taxon>Prevotellaceae</taxon>
        <taxon>Prevotella</taxon>
    </lineage>
</organism>
<dbReference type="CDD" id="cd06591">
    <property type="entry name" value="GH31_xylosidase_XylS"/>
    <property type="match status" value="1"/>
</dbReference>
<dbReference type="InterPro" id="IPR051816">
    <property type="entry name" value="Glycosyl_Hydrolase_31"/>
</dbReference>
<dbReference type="SUPFAM" id="SSF56988">
    <property type="entry name" value="Anthrax protective antigen"/>
    <property type="match status" value="1"/>
</dbReference>
<evidence type="ECO:0000313" key="4">
    <source>
        <dbReference type="EMBL" id="GJG58911.1"/>
    </source>
</evidence>
<evidence type="ECO:0000256" key="1">
    <source>
        <dbReference type="ARBA" id="ARBA00007806"/>
    </source>
</evidence>
<evidence type="ECO:0000313" key="5">
    <source>
        <dbReference type="Proteomes" id="UP000825483"/>
    </source>
</evidence>
<dbReference type="Pfam" id="PF01055">
    <property type="entry name" value="Glyco_hydro_31_2nd"/>
    <property type="match status" value="1"/>
</dbReference>
<comment type="caution">
    <text evidence="4">The sequence shown here is derived from an EMBL/GenBank/DDBJ whole genome shotgun (WGS) entry which is preliminary data.</text>
</comment>
<reference evidence="4" key="1">
    <citation type="journal article" date="2022" name="Int. J. Syst. Evol. Microbiol.">
        <title>Prevotella lacticifex sp. nov., isolated from the rumen of cows.</title>
        <authorList>
            <person name="Shinkai T."/>
            <person name="Ikeyama N."/>
            <person name="Kumagai M."/>
            <person name="Ohmori H."/>
            <person name="Sakamoto M."/>
            <person name="Ohkuma M."/>
            <person name="Mitsumori M."/>
        </authorList>
    </citation>
    <scope>NUCLEOTIDE SEQUENCE</scope>
    <source>
        <strain evidence="4">R5076</strain>
    </source>
</reference>
<dbReference type="Gene3D" id="2.60.120.380">
    <property type="match status" value="1"/>
</dbReference>
<dbReference type="Pfam" id="PF13802">
    <property type="entry name" value="Gal_mutarotas_2"/>
    <property type="match status" value="1"/>
</dbReference>
<dbReference type="InterPro" id="IPR025887">
    <property type="entry name" value="Glyco_hydro_31_N_dom"/>
</dbReference>
<dbReference type="InterPro" id="IPR037524">
    <property type="entry name" value="PA14/GLEYA"/>
</dbReference>
<dbReference type="InterPro" id="IPR048395">
    <property type="entry name" value="Glyco_hydro_31_C"/>
</dbReference>
<dbReference type="AlphaFoldDB" id="A0A9R1CWW8"/>
<dbReference type="GO" id="GO:0004553">
    <property type="term" value="F:hydrolase activity, hydrolyzing O-glycosyl compounds"/>
    <property type="evidence" value="ECO:0007669"/>
    <property type="project" value="InterPro"/>
</dbReference>
<dbReference type="SUPFAM" id="SSF51445">
    <property type="entry name" value="(Trans)glycosidases"/>
    <property type="match status" value="1"/>
</dbReference>
<name>A0A9R1CWW8_9BACT</name>
<dbReference type="Pfam" id="PF17137">
    <property type="entry name" value="DUF5110"/>
    <property type="match status" value="1"/>
</dbReference>
<comment type="similarity">
    <text evidence="1 2">Belongs to the glycosyl hydrolase 31 family.</text>
</comment>
<dbReference type="Gene3D" id="2.60.40.1760">
    <property type="entry name" value="glycosyl hydrolase (family 31)"/>
    <property type="match status" value="1"/>
</dbReference>